<feature type="region of interest" description="Disordered" evidence="3">
    <location>
        <begin position="326"/>
        <end position="358"/>
    </location>
</feature>
<feature type="domain" description="YknX-like beta-barrel" evidence="6">
    <location>
        <begin position="210"/>
        <end position="285"/>
    </location>
</feature>
<proteinExistence type="inferred from homology"/>
<evidence type="ECO:0000313" key="7">
    <source>
        <dbReference type="EMBL" id="CUU08455.1"/>
    </source>
</evidence>
<evidence type="ECO:0000256" key="1">
    <source>
        <dbReference type="ARBA" id="ARBA00009477"/>
    </source>
</evidence>
<dbReference type="Pfam" id="PF25876">
    <property type="entry name" value="HH_MFP_RND"/>
    <property type="match status" value="1"/>
</dbReference>
<protein>
    <submittedName>
        <fullName evidence="7">HlyD family secretion protein</fullName>
    </submittedName>
</protein>
<evidence type="ECO:0000259" key="6">
    <source>
        <dbReference type="Pfam" id="PF25990"/>
    </source>
</evidence>
<evidence type="ECO:0000259" key="4">
    <source>
        <dbReference type="Pfam" id="PF25876"/>
    </source>
</evidence>
<accession>A0A0N7MYV6</accession>
<accession>A0A0P1M6U7</accession>
<dbReference type="Gene3D" id="2.40.30.170">
    <property type="match status" value="1"/>
</dbReference>
<evidence type="ECO:0000259" key="5">
    <source>
        <dbReference type="Pfam" id="PF25917"/>
    </source>
</evidence>
<organism evidence="7 8">
    <name type="scientific">Candidatus Kryptonium thompsonii</name>
    <dbReference type="NCBI Taxonomy" id="1633631"/>
    <lineage>
        <taxon>Bacteria</taxon>
        <taxon>Pseudomonadati</taxon>
        <taxon>Candidatus Kryptoniota</taxon>
        <taxon>Candidatus Kryptonium</taxon>
    </lineage>
</organism>
<keyword evidence="2" id="KW-0175">Coiled coil</keyword>
<accession>A0A0P1LIS7</accession>
<feature type="domain" description="Multidrug resistance protein MdtA-like alpha-helical hairpin" evidence="4">
    <location>
        <begin position="101"/>
        <end position="170"/>
    </location>
</feature>
<dbReference type="InterPro" id="IPR058636">
    <property type="entry name" value="Beta-barrel_YknX"/>
</dbReference>
<evidence type="ECO:0000313" key="8">
    <source>
        <dbReference type="Proteomes" id="UP000182011"/>
    </source>
</evidence>
<evidence type="ECO:0000256" key="2">
    <source>
        <dbReference type="SAM" id="Coils"/>
    </source>
</evidence>
<dbReference type="RefSeq" id="WP_102134812.1">
    <property type="nucleotide sequence ID" value="NZ_CZVJ01000004.1"/>
</dbReference>
<dbReference type="InterPro" id="IPR058624">
    <property type="entry name" value="MdtA-like_HH"/>
</dbReference>
<sequence length="433" mass="47826">MRRKITRIFIIVAVLIAAGLAVAFYFNNRKSGTLPLKTSKVDTGNIEVYVTTTGTLNPVTLVQVGTQVSGTIAKIYVDFNDVVKKGQIIAQIDSTFLAAQVKDAEAQVERAKAQVNQAQRDLNRIKELYAKNLVSQADYDQALTNYETALAQLKSAEAQLERARVNLKYSTIYSPIDGIVISRNVDVGQTVAASLQAPTLFTIANDLRKMRVEANVDEADIGKVKPGQIVYFTVDAYPEETFTGKVSQVRLQPINVQNVINYTVIIDVDNKDLKLKPGMTANVKILIEKRENVLRLPNLALRFKPDPADKRFAKAMEEMQKRREEFMRRRQQEGGPGFPNQAPQGQGEQRFGGFPGGGSPGGGNRAIIWILDENKNPKPVFVRTGITDGNYTEVVGGNLKEGDEVITGYVFQTAAGNNPSTPQPFQFRGRTPF</sequence>
<evidence type="ECO:0000256" key="3">
    <source>
        <dbReference type="SAM" id="MobiDB-lite"/>
    </source>
</evidence>
<dbReference type="Pfam" id="PF25990">
    <property type="entry name" value="Beta-barrel_YknX"/>
    <property type="match status" value="1"/>
</dbReference>
<accession>A0A0P1P6P8</accession>
<dbReference type="InterPro" id="IPR006143">
    <property type="entry name" value="RND_pump_MFP"/>
</dbReference>
<accession>A0A0P1LEP7</accession>
<dbReference type="NCBIfam" id="TIGR01730">
    <property type="entry name" value="RND_mfp"/>
    <property type="match status" value="1"/>
</dbReference>
<feature type="coiled-coil region" evidence="2">
    <location>
        <begin position="94"/>
        <end position="166"/>
    </location>
</feature>
<gene>
    <name evidence="7" type="ORF">JGI4_02099</name>
</gene>
<accession>A0A0P1LQ75</accession>
<dbReference type="PANTHER" id="PTHR30469:SF33">
    <property type="entry name" value="SLR1207 PROTEIN"/>
    <property type="match status" value="1"/>
</dbReference>
<dbReference type="GO" id="GO:1990281">
    <property type="term" value="C:efflux pump complex"/>
    <property type="evidence" value="ECO:0007669"/>
    <property type="project" value="TreeGrafter"/>
</dbReference>
<comment type="similarity">
    <text evidence="1">Belongs to the membrane fusion protein (MFP) (TC 8.A.1) family.</text>
</comment>
<feature type="compositionally biased region" description="Low complexity" evidence="3">
    <location>
        <begin position="343"/>
        <end position="352"/>
    </location>
</feature>
<dbReference type="FunFam" id="2.40.30.170:FF:000010">
    <property type="entry name" value="Efflux RND transporter periplasmic adaptor subunit"/>
    <property type="match status" value="1"/>
</dbReference>
<dbReference type="AlphaFoldDB" id="A0A0P1LQ75"/>
<accession>A0A0P1MIA3</accession>
<dbReference type="Gene3D" id="2.40.50.100">
    <property type="match status" value="1"/>
</dbReference>
<dbReference type="SUPFAM" id="SSF111369">
    <property type="entry name" value="HlyD-like secretion proteins"/>
    <property type="match status" value="1"/>
</dbReference>
<dbReference type="EMBL" id="FAOP01000009">
    <property type="protein sequence ID" value="CUU08455.1"/>
    <property type="molecule type" value="Genomic_DNA"/>
</dbReference>
<dbReference type="GO" id="GO:0015562">
    <property type="term" value="F:efflux transmembrane transporter activity"/>
    <property type="evidence" value="ECO:0007669"/>
    <property type="project" value="InterPro"/>
</dbReference>
<dbReference type="PANTHER" id="PTHR30469">
    <property type="entry name" value="MULTIDRUG RESISTANCE PROTEIN MDTA"/>
    <property type="match status" value="1"/>
</dbReference>
<accession>A0A0P1M815</accession>
<dbReference type="STRING" id="1633631.GCA_001442925_02092"/>
<name>A0A0P1LQ75_9BACT</name>
<dbReference type="OrthoDB" id="9809068at2"/>
<feature type="domain" description="Multidrug resistance protein MdtA-like barrel-sandwich hybrid" evidence="5">
    <location>
        <begin position="62"/>
        <end position="200"/>
    </location>
</feature>
<reference evidence="8" key="1">
    <citation type="submission" date="2015-11" db="EMBL/GenBank/DDBJ databases">
        <authorList>
            <person name="Varghese N."/>
        </authorList>
    </citation>
    <scope>NUCLEOTIDE SEQUENCE [LARGE SCALE GENOMIC DNA]</scope>
</reference>
<accession>A0A0S4NAY2</accession>
<dbReference type="Gene3D" id="1.10.287.470">
    <property type="entry name" value="Helix hairpin bin"/>
    <property type="match status" value="1"/>
</dbReference>
<dbReference type="Proteomes" id="UP000182011">
    <property type="component" value="Unassembled WGS sequence"/>
</dbReference>
<dbReference type="Pfam" id="PF25917">
    <property type="entry name" value="BSH_RND"/>
    <property type="match status" value="1"/>
</dbReference>
<dbReference type="Gene3D" id="2.40.420.20">
    <property type="match status" value="1"/>
</dbReference>
<dbReference type="InterPro" id="IPR058625">
    <property type="entry name" value="MdtA-like_BSH"/>
</dbReference>